<name>A0A6N4SPR4_CYTH3</name>
<keyword evidence="2" id="KW-1185">Reference proteome</keyword>
<reference evidence="1 2" key="1">
    <citation type="journal article" date="2007" name="Appl. Environ. Microbiol.">
        <title>Genome sequence of the cellulolytic gliding bacterium Cytophaga hutchinsonii.</title>
        <authorList>
            <person name="Xie G."/>
            <person name="Bruce D.C."/>
            <person name="Challacombe J.F."/>
            <person name="Chertkov O."/>
            <person name="Detter J.C."/>
            <person name="Gilna P."/>
            <person name="Han C.S."/>
            <person name="Lucas S."/>
            <person name="Misra M."/>
            <person name="Myers G.L."/>
            <person name="Richardson P."/>
            <person name="Tapia R."/>
            <person name="Thayer N."/>
            <person name="Thompson L.S."/>
            <person name="Brettin T.S."/>
            <person name="Henrissat B."/>
            <person name="Wilson D.B."/>
            <person name="McBride M.J."/>
        </authorList>
    </citation>
    <scope>NUCLEOTIDE SEQUENCE [LARGE SCALE GENOMIC DNA]</scope>
    <source>
        <strain evidence="2">ATCC 33406 / DSM 1761 / CIP 103989 / NBRC 15051 / NCIMB 9469 / D465</strain>
    </source>
</reference>
<evidence type="ECO:0008006" key="3">
    <source>
        <dbReference type="Google" id="ProtNLM"/>
    </source>
</evidence>
<protein>
    <recommendedName>
        <fullName evidence="3">DUF3575 domain-containing protein</fullName>
    </recommendedName>
</protein>
<gene>
    <name evidence="1" type="ordered locus">CHU_1050</name>
</gene>
<dbReference type="EMBL" id="CP000383">
    <property type="protein sequence ID" value="ABG58327.1"/>
    <property type="molecule type" value="Genomic_DNA"/>
</dbReference>
<proteinExistence type="predicted"/>
<accession>A0A6N4SPR4</accession>
<organism evidence="1 2">
    <name type="scientific">Cytophaga hutchinsonii (strain ATCC 33406 / DSM 1761 / CIP 103989 / NBRC 15051 / NCIMB 9469 / D465)</name>
    <dbReference type="NCBI Taxonomy" id="269798"/>
    <lineage>
        <taxon>Bacteria</taxon>
        <taxon>Pseudomonadati</taxon>
        <taxon>Bacteroidota</taxon>
        <taxon>Cytophagia</taxon>
        <taxon>Cytophagales</taxon>
        <taxon>Cytophagaceae</taxon>
        <taxon>Cytophaga</taxon>
    </lineage>
</organism>
<sequence length="204" mass="23279">MTIVMIKSICMILSFLGLCINIFAQNISDSLRSSSEKINQIYIETDPTTYFFNGFSLAVRRSATFHKKLNIGLGIYKTTIPDFYIEAEESNKNKGWKAKNLGIDGFFDYYFFNPNKGLSVGLTLSLYNFTIERVGIKTNYYSFIQTLRAGYLWRPFNKFDSVYIFPWIGISTNQKISGNNVIEGETFTTPKVSIVPSLQIGFSF</sequence>
<dbReference type="AlphaFoldDB" id="A0A6N4SPR4"/>
<dbReference type="Proteomes" id="UP000001822">
    <property type="component" value="Chromosome"/>
</dbReference>
<evidence type="ECO:0000313" key="1">
    <source>
        <dbReference type="EMBL" id="ABG58327.1"/>
    </source>
</evidence>
<dbReference type="KEGG" id="chu:CHU_1050"/>
<evidence type="ECO:0000313" key="2">
    <source>
        <dbReference type="Proteomes" id="UP000001822"/>
    </source>
</evidence>